<reference evidence="3 4" key="1">
    <citation type="submission" date="2019-09" db="EMBL/GenBank/DDBJ databases">
        <title>Genome sequence of Rhodovastum atsumiense, a diverse member of the Acetobacteraceae family of non-sulfur purple photosynthetic bacteria.</title>
        <authorList>
            <person name="Meyer T."/>
            <person name="Kyndt J."/>
        </authorList>
    </citation>
    <scope>NUCLEOTIDE SEQUENCE [LARGE SCALE GENOMIC DNA]</scope>
    <source>
        <strain evidence="3 4">DSM 21279</strain>
    </source>
</reference>
<proteinExistence type="predicted"/>
<organism evidence="3 4">
    <name type="scientific">Rhodovastum atsumiense</name>
    <dbReference type="NCBI Taxonomy" id="504468"/>
    <lineage>
        <taxon>Bacteria</taxon>
        <taxon>Pseudomonadati</taxon>
        <taxon>Pseudomonadota</taxon>
        <taxon>Alphaproteobacteria</taxon>
        <taxon>Acetobacterales</taxon>
        <taxon>Acetobacteraceae</taxon>
        <taxon>Rhodovastum</taxon>
    </lineage>
</organism>
<dbReference type="CDD" id="cd02440">
    <property type="entry name" value="AdoMet_MTases"/>
    <property type="match status" value="1"/>
</dbReference>
<dbReference type="Gene3D" id="3.40.50.150">
    <property type="entry name" value="Vaccinia Virus protein VP39"/>
    <property type="match status" value="1"/>
</dbReference>
<dbReference type="GO" id="GO:0016126">
    <property type="term" value="P:sterol biosynthetic process"/>
    <property type="evidence" value="ECO:0007669"/>
    <property type="project" value="TreeGrafter"/>
</dbReference>
<keyword evidence="1 3" id="KW-0808">Transferase</keyword>
<dbReference type="Pfam" id="PF08241">
    <property type="entry name" value="Methyltransf_11"/>
    <property type="match status" value="1"/>
</dbReference>
<dbReference type="InterPro" id="IPR050447">
    <property type="entry name" value="Erg6_SMT_methyltransf"/>
</dbReference>
<comment type="caution">
    <text evidence="3">The sequence shown here is derived from an EMBL/GenBank/DDBJ whole genome shotgun (WGS) entry which is preliminary data.</text>
</comment>
<sequence>MRHNPPCRSGRRNPAMADVASISRHYARGDIAAGLLAALREAEGAEVPLTPWTLAPLDQFHGRGLDATAELAGLLAPRDGDHILDIGAGLGGPARWIAAQHGCEVTALDLIAEYCAAADTLTAACGLTGRVRAVPGSATDLPFADASFDHVFSQNAIMNIADKPRFYAEAFRVLRPGGAFALAQITLGPAGPPDYPQPWASDSATSFLDPPEAIARHAREAGFTLVALHDTTAACIAAQEEARRRIAASGPPRLGMHVLMGASLIPAMRNNARAMAEGRLGAFDCLLRKPL</sequence>
<gene>
    <name evidence="3" type="ORF">F1189_24830</name>
</gene>
<name>A0A5M6ILZ3_9PROT</name>
<evidence type="ECO:0000313" key="3">
    <source>
        <dbReference type="EMBL" id="KAA5609284.1"/>
    </source>
</evidence>
<dbReference type="OrthoDB" id="7856199at2"/>
<dbReference type="Proteomes" id="UP000325255">
    <property type="component" value="Unassembled WGS sequence"/>
</dbReference>
<dbReference type="InterPro" id="IPR013216">
    <property type="entry name" value="Methyltransf_11"/>
</dbReference>
<keyword evidence="4" id="KW-1185">Reference proteome</keyword>
<dbReference type="GO" id="GO:0032259">
    <property type="term" value="P:methylation"/>
    <property type="evidence" value="ECO:0007669"/>
    <property type="project" value="UniProtKB-KW"/>
</dbReference>
<accession>A0A5M6ILZ3</accession>
<keyword evidence="3" id="KW-0489">Methyltransferase</keyword>
<dbReference type="EMBL" id="VWPK01000054">
    <property type="protein sequence ID" value="KAA5609284.1"/>
    <property type="molecule type" value="Genomic_DNA"/>
</dbReference>
<dbReference type="SUPFAM" id="SSF53335">
    <property type="entry name" value="S-adenosyl-L-methionine-dependent methyltransferases"/>
    <property type="match status" value="1"/>
</dbReference>
<evidence type="ECO:0000313" key="4">
    <source>
        <dbReference type="Proteomes" id="UP000325255"/>
    </source>
</evidence>
<evidence type="ECO:0000256" key="1">
    <source>
        <dbReference type="ARBA" id="ARBA00022679"/>
    </source>
</evidence>
<protein>
    <submittedName>
        <fullName evidence="3">Methyltransferase domain-containing protein</fullName>
    </submittedName>
</protein>
<evidence type="ECO:0000259" key="2">
    <source>
        <dbReference type="Pfam" id="PF08241"/>
    </source>
</evidence>
<dbReference type="PANTHER" id="PTHR44068">
    <property type="entry name" value="ZGC:194242"/>
    <property type="match status" value="1"/>
</dbReference>
<dbReference type="AlphaFoldDB" id="A0A5M6ILZ3"/>
<dbReference type="InterPro" id="IPR029063">
    <property type="entry name" value="SAM-dependent_MTases_sf"/>
</dbReference>
<feature type="domain" description="Methyltransferase type 11" evidence="2">
    <location>
        <begin position="84"/>
        <end position="181"/>
    </location>
</feature>
<dbReference type="PANTHER" id="PTHR44068:SF1">
    <property type="entry name" value="HYPOTHETICAL LOC100005854"/>
    <property type="match status" value="1"/>
</dbReference>
<dbReference type="GO" id="GO:0003838">
    <property type="term" value="F:sterol 24-C-methyltransferase activity"/>
    <property type="evidence" value="ECO:0007669"/>
    <property type="project" value="TreeGrafter"/>
</dbReference>